<evidence type="ECO:0000256" key="2">
    <source>
        <dbReference type="SAM" id="SignalP"/>
    </source>
</evidence>
<gene>
    <name evidence="4" type="primary">LOC101165663</name>
</gene>
<name>H2LQH0_ORYLA</name>
<dbReference type="AlphaFoldDB" id="H2LQH0"/>
<evidence type="ECO:0000256" key="1">
    <source>
        <dbReference type="ARBA" id="ARBA00006889"/>
    </source>
</evidence>
<accession>H2LQH0</accession>
<dbReference type="Pfam" id="PF00061">
    <property type="entry name" value="Lipocalin"/>
    <property type="match status" value="1"/>
</dbReference>
<dbReference type="PRINTS" id="PR01254">
    <property type="entry name" value="PGNDSYNTHASE"/>
</dbReference>
<sequence>MTSVLILLGAVLCSLSVSSEVVPQADFNLQEMAGKWYTVGYATNAQWFVSRKATMKMGTAMLKPTAEGDLDIASSRLNSDGTCRRKNKLAKKTSIPGKFSYFCQRWGSLNDITVVDVKYDEYAVIHTLKTKGDDVYSAVKLYGRSPDLSAEVLAKFKRVSSASGILPDNIVLLPKNGKFPSLRNLLKQSNTSTTSNPF</sequence>
<feature type="signal peptide" evidence="2">
    <location>
        <begin position="1"/>
        <end position="19"/>
    </location>
</feature>
<protein>
    <submittedName>
        <fullName evidence="4">Zgc:153704</fullName>
    </submittedName>
</protein>
<dbReference type="STRING" id="8090.ENSORLP00000008312"/>
<reference evidence="4 5" key="1">
    <citation type="journal article" date="2007" name="Nature">
        <title>The medaka draft genome and insights into vertebrate genome evolution.</title>
        <authorList>
            <person name="Kasahara M."/>
            <person name="Naruse K."/>
            <person name="Sasaki S."/>
            <person name="Nakatani Y."/>
            <person name="Qu W."/>
            <person name="Ahsan B."/>
            <person name="Yamada T."/>
            <person name="Nagayasu Y."/>
            <person name="Doi K."/>
            <person name="Kasai Y."/>
            <person name="Jindo T."/>
            <person name="Kobayashi D."/>
            <person name="Shimada A."/>
            <person name="Toyoda A."/>
            <person name="Kuroki Y."/>
            <person name="Fujiyama A."/>
            <person name="Sasaki T."/>
            <person name="Shimizu A."/>
            <person name="Asakawa S."/>
            <person name="Shimizu N."/>
            <person name="Hashimoto S."/>
            <person name="Yang J."/>
            <person name="Lee Y."/>
            <person name="Matsushima K."/>
            <person name="Sugano S."/>
            <person name="Sakaizumi M."/>
            <person name="Narita T."/>
            <person name="Ohishi K."/>
            <person name="Haga S."/>
            <person name="Ohta F."/>
            <person name="Nomoto H."/>
            <person name="Nogata K."/>
            <person name="Morishita T."/>
            <person name="Endo T."/>
            <person name="Shin-I T."/>
            <person name="Takeda H."/>
            <person name="Morishita S."/>
            <person name="Kohara Y."/>
        </authorList>
    </citation>
    <scope>NUCLEOTIDE SEQUENCE [LARGE SCALE GENOMIC DNA]</scope>
    <source>
        <strain evidence="4 5">Hd-rR</strain>
    </source>
</reference>
<dbReference type="PRINTS" id="PR00179">
    <property type="entry name" value="LIPOCALIN"/>
</dbReference>
<keyword evidence="5" id="KW-1185">Reference proteome</keyword>
<dbReference type="InterPro" id="IPR002345">
    <property type="entry name" value="Lipocalin"/>
</dbReference>
<dbReference type="PANTHER" id="PTHR11430:SF133">
    <property type="entry name" value="LIPOCALIN"/>
    <property type="match status" value="1"/>
</dbReference>
<reference evidence="4" key="2">
    <citation type="submission" date="2025-08" db="UniProtKB">
        <authorList>
            <consortium name="Ensembl"/>
        </authorList>
    </citation>
    <scope>IDENTIFICATION</scope>
    <source>
        <strain evidence="4">Hd-rR</strain>
    </source>
</reference>
<dbReference type="Bgee" id="ENSORLG00000006624">
    <property type="expression patterns" value="Expressed in adult organism and 13 other cell types or tissues"/>
</dbReference>
<dbReference type="InterPro" id="IPR012674">
    <property type="entry name" value="Calycin"/>
</dbReference>
<comment type="similarity">
    <text evidence="1">Belongs to the calycin superfamily. Lipocalin family.</text>
</comment>
<dbReference type="GeneTree" id="ENSGT01120000271921"/>
<dbReference type="Ensembl" id="ENSORLT00000008313.2">
    <property type="protein sequence ID" value="ENSORLP00000008312.2"/>
    <property type="gene ID" value="ENSORLG00000006624.2"/>
</dbReference>
<dbReference type="eggNOG" id="ENOG502S6GK">
    <property type="taxonomic scope" value="Eukaryota"/>
</dbReference>
<dbReference type="Proteomes" id="UP000001038">
    <property type="component" value="Chromosome 14"/>
</dbReference>
<organism evidence="4 5">
    <name type="scientific">Oryzias latipes</name>
    <name type="common">Japanese rice fish</name>
    <name type="synonym">Japanese killifish</name>
    <dbReference type="NCBI Taxonomy" id="8090"/>
    <lineage>
        <taxon>Eukaryota</taxon>
        <taxon>Metazoa</taxon>
        <taxon>Chordata</taxon>
        <taxon>Craniata</taxon>
        <taxon>Vertebrata</taxon>
        <taxon>Euteleostomi</taxon>
        <taxon>Actinopterygii</taxon>
        <taxon>Neopterygii</taxon>
        <taxon>Teleostei</taxon>
        <taxon>Neoteleostei</taxon>
        <taxon>Acanthomorphata</taxon>
        <taxon>Ovalentaria</taxon>
        <taxon>Atherinomorphae</taxon>
        <taxon>Beloniformes</taxon>
        <taxon>Adrianichthyidae</taxon>
        <taxon>Oryziinae</taxon>
        <taxon>Oryzias</taxon>
    </lineage>
</organism>
<dbReference type="PANTHER" id="PTHR11430">
    <property type="entry name" value="LIPOCALIN"/>
    <property type="match status" value="1"/>
</dbReference>
<feature type="domain" description="Lipocalin/cytosolic fatty-acid binding" evidence="3">
    <location>
        <begin position="33"/>
        <end position="175"/>
    </location>
</feature>
<proteinExistence type="inferred from homology"/>
<keyword evidence="2" id="KW-0732">Signal</keyword>
<evidence type="ECO:0000259" key="3">
    <source>
        <dbReference type="Pfam" id="PF00061"/>
    </source>
</evidence>
<reference evidence="4" key="3">
    <citation type="submission" date="2025-09" db="UniProtKB">
        <authorList>
            <consortium name="Ensembl"/>
        </authorList>
    </citation>
    <scope>IDENTIFICATION</scope>
    <source>
        <strain evidence="4">Hd-rR</strain>
    </source>
</reference>
<evidence type="ECO:0000313" key="5">
    <source>
        <dbReference type="Proteomes" id="UP000001038"/>
    </source>
</evidence>
<dbReference type="Gene3D" id="2.40.128.20">
    <property type="match status" value="1"/>
</dbReference>
<dbReference type="InParanoid" id="H2LQH0"/>
<dbReference type="InterPro" id="IPR000566">
    <property type="entry name" value="Lipocln_cytosolic_FA-bd_dom"/>
</dbReference>
<evidence type="ECO:0000313" key="4">
    <source>
        <dbReference type="Ensembl" id="ENSORLP00000008312.2"/>
    </source>
</evidence>
<dbReference type="GO" id="GO:0036094">
    <property type="term" value="F:small molecule binding"/>
    <property type="evidence" value="ECO:0007669"/>
    <property type="project" value="InterPro"/>
</dbReference>
<dbReference type="SUPFAM" id="SSF50814">
    <property type="entry name" value="Lipocalins"/>
    <property type="match status" value="1"/>
</dbReference>
<feature type="chain" id="PRO_5017456525" evidence="2">
    <location>
        <begin position="20"/>
        <end position="198"/>
    </location>
</feature>